<name>A0A8J1UUV5_OWEFU</name>
<comment type="caution">
    <text evidence="1">The sequence shown here is derived from an EMBL/GenBank/DDBJ whole genome shotgun (WGS) entry which is preliminary data.</text>
</comment>
<dbReference type="Proteomes" id="UP000749559">
    <property type="component" value="Unassembled WGS sequence"/>
</dbReference>
<sequence length="188" mass="21178">MSAAECKQFEKTFPRVGQGSNTYMQSCMDICTESHPHFEELCRNNPLTMKHCSELVQCLEQTPTTVTSTIITPTTTTTPENEDHAHNIHVLLIIMLTIMSVLAILGIIWCIWKKCNIRNRLRGYFQRPQKEEQNVEDGVIPVCVIQTSKKVRGTTEVAENLKGQVYLADPDNSGLPLLHQENPPDGTI</sequence>
<gene>
    <name evidence="1" type="ORF">OFUS_LOCUS8708</name>
</gene>
<protein>
    <submittedName>
        <fullName evidence="1">Uncharacterized protein</fullName>
    </submittedName>
</protein>
<evidence type="ECO:0000313" key="1">
    <source>
        <dbReference type="EMBL" id="CAH1782238.1"/>
    </source>
</evidence>
<proteinExistence type="predicted"/>
<dbReference type="AlphaFoldDB" id="A0A8J1UUV5"/>
<dbReference type="EMBL" id="CAIIXF020000004">
    <property type="protein sequence ID" value="CAH1782238.1"/>
    <property type="molecule type" value="Genomic_DNA"/>
</dbReference>
<accession>A0A8J1UUV5</accession>
<evidence type="ECO:0000313" key="2">
    <source>
        <dbReference type="Proteomes" id="UP000749559"/>
    </source>
</evidence>
<organism evidence="1 2">
    <name type="scientific">Owenia fusiformis</name>
    <name type="common">Polychaete worm</name>
    <dbReference type="NCBI Taxonomy" id="6347"/>
    <lineage>
        <taxon>Eukaryota</taxon>
        <taxon>Metazoa</taxon>
        <taxon>Spiralia</taxon>
        <taxon>Lophotrochozoa</taxon>
        <taxon>Annelida</taxon>
        <taxon>Polychaeta</taxon>
        <taxon>Sedentaria</taxon>
        <taxon>Canalipalpata</taxon>
        <taxon>Sabellida</taxon>
        <taxon>Oweniida</taxon>
        <taxon>Oweniidae</taxon>
        <taxon>Owenia</taxon>
    </lineage>
</organism>
<keyword evidence="2" id="KW-1185">Reference proteome</keyword>
<reference evidence="1" key="1">
    <citation type="submission" date="2022-03" db="EMBL/GenBank/DDBJ databases">
        <authorList>
            <person name="Martin C."/>
        </authorList>
    </citation>
    <scope>NUCLEOTIDE SEQUENCE</scope>
</reference>